<organism evidence="1">
    <name type="scientific">viral metagenome</name>
    <dbReference type="NCBI Taxonomy" id="1070528"/>
    <lineage>
        <taxon>unclassified sequences</taxon>
        <taxon>metagenomes</taxon>
        <taxon>organismal metagenomes</taxon>
    </lineage>
</organism>
<proteinExistence type="predicted"/>
<dbReference type="GO" id="GO:0003677">
    <property type="term" value="F:DNA binding"/>
    <property type="evidence" value="ECO:0007669"/>
    <property type="project" value="InterPro"/>
</dbReference>
<reference evidence="1" key="1">
    <citation type="journal article" date="2020" name="Nature">
        <title>Giant virus diversity and host interactions through global metagenomics.</title>
        <authorList>
            <person name="Schulz F."/>
            <person name="Roux S."/>
            <person name="Paez-Espino D."/>
            <person name="Jungbluth S."/>
            <person name="Walsh D.A."/>
            <person name="Denef V.J."/>
            <person name="McMahon K.D."/>
            <person name="Konstantinidis K.T."/>
            <person name="Eloe-Fadrosh E.A."/>
            <person name="Kyrpides N.C."/>
            <person name="Woyke T."/>
        </authorList>
    </citation>
    <scope>NUCLEOTIDE SEQUENCE</scope>
    <source>
        <strain evidence="1">GVMAG-M-3300023174-111</strain>
    </source>
</reference>
<name>A0A6C0D3G2_9ZZZZ</name>
<sequence length="85" mass="9730">MSEFKQVVGSRAQVWNGTAKHTSGGLTKKHLMMNKWGRIVSRKKHNTAKKQKRLEKAGYFAEKGKFGVVKKEPTGKKNKTMKKRK</sequence>
<dbReference type="Pfam" id="PF19060">
    <property type="entry name" value="DVNP"/>
    <property type="match status" value="1"/>
</dbReference>
<dbReference type="InterPro" id="IPR043928">
    <property type="entry name" value="DNVP"/>
</dbReference>
<dbReference type="GO" id="GO:0051276">
    <property type="term" value="P:chromosome organization"/>
    <property type="evidence" value="ECO:0007669"/>
    <property type="project" value="InterPro"/>
</dbReference>
<dbReference type="AlphaFoldDB" id="A0A6C0D3G2"/>
<dbReference type="EMBL" id="MN739531">
    <property type="protein sequence ID" value="QHT11101.1"/>
    <property type="molecule type" value="Genomic_DNA"/>
</dbReference>
<accession>A0A6C0D3G2</accession>
<protein>
    <submittedName>
        <fullName evidence="1">Uncharacterized protein</fullName>
    </submittedName>
</protein>
<evidence type="ECO:0000313" key="1">
    <source>
        <dbReference type="EMBL" id="QHT11101.1"/>
    </source>
</evidence>